<feature type="transmembrane region" description="Helical" evidence="7">
    <location>
        <begin position="345"/>
        <end position="367"/>
    </location>
</feature>
<feature type="transmembrane region" description="Helical" evidence="7">
    <location>
        <begin position="77"/>
        <end position="96"/>
    </location>
</feature>
<feature type="transmembrane region" description="Helical" evidence="7">
    <location>
        <begin position="216"/>
        <end position="247"/>
    </location>
</feature>
<feature type="transmembrane region" description="Helical" evidence="7">
    <location>
        <begin position="102"/>
        <end position="124"/>
    </location>
</feature>
<evidence type="ECO:0000313" key="9">
    <source>
        <dbReference type="EMBL" id="MDR6141751.1"/>
    </source>
</evidence>
<dbReference type="SUPFAM" id="SSF103473">
    <property type="entry name" value="MFS general substrate transporter"/>
    <property type="match status" value="1"/>
</dbReference>
<evidence type="ECO:0000256" key="3">
    <source>
        <dbReference type="ARBA" id="ARBA00022475"/>
    </source>
</evidence>
<dbReference type="Proteomes" id="UP001249291">
    <property type="component" value="Unassembled WGS sequence"/>
</dbReference>
<feature type="domain" description="Major facilitator superfamily (MFS) profile" evidence="8">
    <location>
        <begin position="10"/>
        <end position="396"/>
    </location>
</feature>
<dbReference type="EMBL" id="JAVIZQ010000001">
    <property type="protein sequence ID" value="MDR6141751.1"/>
    <property type="molecule type" value="Genomic_DNA"/>
</dbReference>
<evidence type="ECO:0000313" key="10">
    <source>
        <dbReference type="Proteomes" id="UP001249291"/>
    </source>
</evidence>
<dbReference type="InterPro" id="IPR011701">
    <property type="entry name" value="MFS"/>
</dbReference>
<dbReference type="PROSITE" id="PS50850">
    <property type="entry name" value="MFS"/>
    <property type="match status" value="1"/>
</dbReference>
<comment type="caution">
    <text evidence="9">The sequence shown here is derived from an EMBL/GenBank/DDBJ whole genome shotgun (WGS) entry which is preliminary data.</text>
</comment>
<reference evidence="9 10" key="1">
    <citation type="submission" date="2023-08" db="EMBL/GenBank/DDBJ databases">
        <title>Functional and genomic diversity of the sorghum phyllosphere microbiome.</title>
        <authorList>
            <person name="Shade A."/>
        </authorList>
    </citation>
    <scope>NUCLEOTIDE SEQUENCE [LARGE SCALE GENOMIC DNA]</scope>
    <source>
        <strain evidence="9 10">SORGH_AS_0445</strain>
    </source>
</reference>
<gene>
    <name evidence="9" type="ORF">QE375_001305</name>
</gene>
<dbReference type="Gene3D" id="1.20.1250.20">
    <property type="entry name" value="MFS general substrate transporter like domains"/>
    <property type="match status" value="1"/>
</dbReference>
<name>A0ABU1HNZ0_9MICO</name>
<feature type="transmembrane region" description="Helical" evidence="7">
    <location>
        <begin position="373"/>
        <end position="392"/>
    </location>
</feature>
<evidence type="ECO:0000256" key="2">
    <source>
        <dbReference type="ARBA" id="ARBA00022448"/>
    </source>
</evidence>
<evidence type="ECO:0000256" key="5">
    <source>
        <dbReference type="ARBA" id="ARBA00022989"/>
    </source>
</evidence>
<dbReference type="RefSeq" id="WP_309689024.1">
    <property type="nucleotide sequence ID" value="NZ_JAVIZQ010000001.1"/>
</dbReference>
<evidence type="ECO:0000256" key="4">
    <source>
        <dbReference type="ARBA" id="ARBA00022692"/>
    </source>
</evidence>
<dbReference type="InterPro" id="IPR050171">
    <property type="entry name" value="MFS_Transporters"/>
</dbReference>
<keyword evidence="6 7" id="KW-0472">Membrane</keyword>
<dbReference type="PRINTS" id="PR01036">
    <property type="entry name" value="TCRTETB"/>
</dbReference>
<keyword evidence="4 7" id="KW-0812">Transmembrane</keyword>
<feature type="transmembrane region" description="Helical" evidence="7">
    <location>
        <begin position="280"/>
        <end position="302"/>
    </location>
</feature>
<comment type="subcellular location">
    <subcellularLocation>
        <location evidence="1">Cell membrane</location>
        <topology evidence="1">Multi-pass membrane protein</topology>
    </subcellularLocation>
</comment>
<sequence>MLNSRLSHGAGFWVVASAFLLVMAYATVPTPLYPLYQEADGFPVSVITLIFAAFAVGVVLSLFLLGHVSDWMGRRRMLVIAILIAVLSAVLFLLWHEVPGLLAARLVNGASVGILTATATAHLGELRAHARPSENVIVAASVAGAANLGGLALGPLIGGLFAEFLPAPLVLPHAVFLVVLIVAAIAVACVPETVTPPHEPRRYRPQRIAAPPRSRTAFVAAGFGAFAGFALFGLFTSLAPTILISTFGEHDHLLAGVTACSVFAAAASGQVALARVPMRIQLAVAAVCCAVGLVAVAAGTLLPSLPVFLGGGIVAGVGVGLLFRSAVATASALAESGRRGETLALIFLIAYCGLALPVLAIGVILTFASQTAVLLVFISIVLIATVSAAVVMRRAFVGPASRAQHGVVVPIDDETTP</sequence>
<evidence type="ECO:0000256" key="7">
    <source>
        <dbReference type="SAM" id="Phobius"/>
    </source>
</evidence>
<dbReference type="Pfam" id="PF07690">
    <property type="entry name" value="MFS_1"/>
    <property type="match status" value="1"/>
</dbReference>
<keyword evidence="3" id="KW-1003">Cell membrane</keyword>
<dbReference type="PANTHER" id="PTHR23517:SF13">
    <property type="entry name" value="MAJOR FACILITATOR SUPERFAMILY MFS_1"/>
    <property type="match status" value="1"/>
</dbReference>
<feature type="transmembrane region" description="Helical" evidence="7">
    <location>
        <begin position="42"/>
        <end position="65"/>
    </location>
</feature>
<evidence type="ECO:0000256" key="6">
    <source>
        <dbReference type="ARBA" id="ARBA00023136"/>
    </source>
</evidence>
<protein>
    <submittedName>
        <fullName evidence="9">MFS family permease</fullName>
    </submittedName>
</protein>
<dbReference type="InterPro" id="IPR036259">
    <property type="entry name" value="MFS_trans_sf"/>
</dbReference>
<feature type="transmembrane region" description="Helical" evidence="7">
    <location>
        <begin position="253"/>
        <end position="273"/>
    </location>
</feature>
<organism evidence="9 10">
    <name type="scientific">Microbacterium foliorum</name>
    <dbReference type="NCBI Taxonomy" id="104336"/>
    <lineage>
        <taxon>Bacteria</taxon>
        <taxon>Bacillati</taxon>
        <taxon>Actinomycetota</taxon>
        <taxon>Actinomycetes</taxon>
        <taxon>Micrococcales</taxon>
        <taxon>Microbacteriaceae</taxon>
        <taxon>Microbacterium</taxon>
    </lineage>
</organism>
<proteinExistence type="predicted"/>
<keyword evidence="5 7" id="KW-1133">Transmembrane helix</keyword>
<evidence type="ECO:0000259" key="8">
    <source>
        <dbReference type="PROSITE" id="PS50850"/>
    </source>
</evidence>
<dbReference type="PANTHER" id="PTHR23517">
    <property type="entry name" value="RESISTANCE PROTEIN MDTM, PUTATIVE-RELATED-RELATED"/>
    <property type="match status" value="1"/>
</dbReference>
<feature type="transmembrane region" description="Helical" evidence="7">
    <location>
        <begin position="308"/>
        <end position="333"/>
    </location>
</feature>
<accession>A0ABU1HNZ0</accession>
<keyword evidence="10" id="KW-1185">Reference proteome</keyword>
<feature type="transmembrane region" description="Helical" evidence="7">
    <location>
        <begin position="136"/>
        <end position="162"/>
    </location>
</feature>
<feature type="transmembrane region" description="Helical" evidence="7">
    <location>
        <begin position="174"/>
        <end position="195"/>
    </location>
</feature>
<evidence type="ECO:0000256" key="1">
    <source>
        <dbReference type="ARBA" id="ARBA00004651"/>
    </source>
</evidence>
<keyword evidence="2" id="KW-0813">Transport</keyword>
<dbReference type="InterPro" id="IPR020846">
    <property type="entry name" value="MFS_dom"/>
</dbReference>